<reference evidence="1 2" key="1">
    <citation type="submission" date="2019-07" db="EMBL/GenBank/DDBJ databases">
        <title>Whole genome shotgun sequence of Brevifollis gellanilyticus NBRC 108608.</title>
        <authorList>
            <person name="Hosoyama A."/>
            <person name="Uohara A."/>
            <person name="Ohji S."/>
            <person name="Ichikawa N."/>
        </authorList>
    </citation>
    <scope>NUCLEOTIDE SEQUENCE [LARGE SCALE GENOMIC DNA]</scope>
    <source>
        <strain evidence="1 2">NBRC 108608</strain>
    </source>
</reference>
<evidence type="ECO:0000313" key="1">
    <source>
        <dbReference type="EMBL" id="GEP46093.1"/>
    </source>
</evidence>
<sequence>MAEEGDLEAEAFALGAVEMTGEIPPLRAELGMAGVIARKSELSVRLREGEAVGSGGLGKECGGEENEEEWECSKWVILEETRAPRESARGLAHSRTLPRLP</sequence>
<comment type="caution">
    <text evidence="1">The sequence shown here is derived from an EMBL/GenBank/DDBJ whole genome shotgun (WGS) entry which is preliminary data.</text>
</comment>
<dbReference type="AlphaFoldDB" id="A0A512MH78"/>
<name>A0A512MH78_9BACT</name>
<dbReference type="Proteomes" id="UP000321577">
    <property type="component" value="Unassembled WGS sequence"/>
</dbReference>
<gene>
    <name evidence="1" type="ORF">BGE01nite_53840</name>
</gene>
<evidence type="ECO:0000313" key="2">
    <source>
        <dbReference type="Proteomes" id="UP000321577"/>
    </source>
</evidence>
<protein>
    <submittedName>
        <fullName evidence="1">Uncharacterized protein</fullName>
    </submittedName>
</protein>
<proteinExistence type="predicted"/>
<organism evidence="1 2">
    <name type="scientific">Brevifollis gellanilyticus</name>
    <dbReference type="NCBI Taxonomy" id="748831"/>
    <lineage>
        <taxon>Bacteria</taxon>
        <taxon>Pseudomonadati</taxon>
        <taxon>Verrucomicrobiota</taxon>
        <taxon>Verrucomicrobiia</taxon>
        <taxon>Verrucomicrobiales</taxon>
        <taxon>Verrucomicrobiaceae</taxon>
    </lineage>
</organism>
<keyword evidence="2" id="KW-1185">Reference proteome</keyword>
<accession>A0A512MH78</accession>
<dbReference type="EMBL" id="BKAG01000071">
    <property type="protein sequence ID" value="GEP46093.1"/>
    <property type="molecule type" value="Genomic_DNA"/>
</dbReference>